<protein>
    <submittedName>
        <fullName evidence="1">Uncharacterized protein</fullName>
    </submittedName>
</protein>
<reference evidence="1" key="1">
    <citation type="submission" date="2014-09" db="EMBL/GenBank/DDBJ databases">
        <authorList>
            <person name="Magalhaes I.L.F."/>
            <person name="Oliveira U."/>
            <person name="Santos F.R."/>
            <person name="Vidigal T.H.D.A."/>
            <person name="Brescovit A.D."/>
            <person name="Santos A.J."/>
        </authorList>
    </citation>
    <scope>NUCLEOTIDE SEQUENCE</scope>
    <source>
        <tissue evidence="1">Shoot tissue taken approximately 20 cm above the soil surface</tissue>
    </source>
</reference>
<dbReference type="EMBL" id="GBRH01253932">
    <property type="protein sequence ID" value="JAD43963.1"/>
    <property type="molecule type" value="Transcribed_RNA"/>
</dbReference>
<name>A0A0A9A1X1_ARUDO</name>
<evidence type="ECO:0000313" key="1">
    <source>
        <dbReference type="EMBL" id="JAD43963.1"/>
    </source>
</evidence>
<reference evidence="1" key="2">
    <citation type="journal article" date="2015" name="Data Brief">
        <title>Shoot transcriptome of the giant reed, Arundo donax.</title>
        <authorList>
            <person name="Barrero R.A."/>
            <person name="Guerrero F.D."/>
            <person name="Moolhuijzen P."/>
            <person name="Goolsby J.A."/>
            <person name="Tidwell J."/>
            <person name="Bellgard S.E."/>
            <person name="Bellgard M.I."/>
        </authorList>
    </citation>
    <scope>NUCLEOTIDE SEQUENCE</scope>
    <source>
        <tissue evidence="1">Shoot tissue taken approximately 20 cm above the soil surface</tissue>
    </source>
</reference>
<dbReference type="AlphaFoldDB" id="A0A0A9A1X1"/>
<sequence>MTFYLSVKLFILGPQCHLIKFNHIPMALPFIISLQL</sequence>
<organism evidence="1">
    <name type="scientific">Arundo donax</name>
    <name type="common">Giant reed</name>
    <name type="synonym">Donax arundinaceus</name>
    <dbReference type="NCBI Taxonomy" id="35708"/>
    <lineage>
        <taxon>Eukaryota</taxon>
        <taxon>Viridiplantae</taxon>
        <taxon>Streptophyta</taxon>
        <taxon>Embryophyta</taxon>
        <taxon>Tracheophyta</taxon>
        <taxon>Spermatophyta</taxon>
        <taxon>Magnoliopsida</taxon>
        <taxon>Liliopsida</taxon>
        <taxon>Poales</taxon>
        <taxon>Poaceae</taxon>
        <taxon>PACMAD clade</taxon>
        <taxon>Arundinoideae</taxon>
        <taxon>Arundineae</taxon>
        <taxon>Arundo</taxon>
    </lineage>
</organism>
<accession>A0A0A9A1X1</accession>
<proteinExistence type="predicted"/>